<dbReference type="AlphaFoldDB" id="A0AAW2EQM0"/>
<feature type="compositionally biased region" description="Basic and acidic residues" evidence="1">
    <location>
        <begin position="117"/>
        <end position="128"/>
    </location>
</feature>
<dbReference type="EMBL" id="JADYXP020000018">
    <property type="protein sequence ID" value="KAL0106011.1"/>
    <property type="molecule type" value="Genomic_DNA"/>
</dbReference>
<feature type="compositionally biased region" description="Low complexity" evidence="1">
    <location>
        <begin position="70"/>
        <end position="80"/>
    </location>
</feature>
<keyword evidence="3" id="KW-1185">Reference proteome</keyword>
<dbReference type="Proteomes" id="UP001430953">
    <property type="component" value="Unassembled WGS sequence"/>
</dbReference>
<accession>A0AAW2EQM0</accession>
<reference evidence="2 3" key="1">
    <citation type="submission" date="2023-03" db="EMBL/GenBank/DDBJ databases">
        <title>High recombination rates correlate with genetic variation in Cardiocondyla obscurior ants.</title>
        <authorList>
            <person name="Errbii M."/>
        </authorList>
    </citation>
    <scope>NUCLEOTIDE SEQUENCE [LARGE SCALE GENOMIC DNA]</scope>
    <source>
        <strain evidence="2">Alpha-2009</strain>
        <tissue evidence="2">Whole body</tissue>
    </source>
</reference>
<organism evidence="2 3">
    <name type="scientific">Cardiocondyla obscurior</name>
    <dbReference type="NCBI Taxonomy" id="286306"/>
    <lineage>
        <taxon>Eukaryota</taxon>
        <taxon>Metazoa</taxon>
        <taxon>Ecdysozoa</taxon>
        <taxon>Arthropoda</taxon>
        <taxon>Hexapoda</taxon>
        <taxon>Insecta</taxon>
        <taxon>Pterygota</taxon>
        <taxon>Neoptera</taxon>
        <taxon>Endopterygota</taxon>
        <taxon>Hymenoptera</taxon>
        <taxon>Apocrita</taxon>
        <taxon>Aculeata</taxon>
        <taxon>Formicoidea</taxon>
        <taxon>Formicidae</taxon>
        <taxon>Myrmicinae</taxon>
        <taxon>Cardiocondyla</taxon>
    </lineage>
</organism>
<evidence type="ECO:0000313" key="3">
    <source>
        <dbReference type="Proteomes" id="UP001430953"/>
    </source>
</evidence>
<name>A0AAW2EQM0_9HYME</name>
<protein>
    <submittedName>
        <fullName evidence="2">Uncharacterized protein</fullName>
    </submittedName>
</protein>
<sequence length="163" mass="18122">MAMRYRRRIASARVRSLEFVAFRIVHGGVPSVRCRPERAVRVFVCVRTRVSETMRCKPGSIGIGSGNSEQRWQQHQMQRGQQREAPADSVAGPLFPRCLSSSRRTAWPGGARRGRGKLQEVDGKDEGPKQGGGHGGKRDQEGEGLPAMLRFSCYSIKLLMSLL</sequence>
<feature type="region of interest" description="Disordered" evidence="1">
    <location>
        <begin position="57"/>
        <end position="144"/>
    </location>
</feature>
<evidence type="ECO:0000256" key="1">
    <source>
        <dbReference type="SAM" id="MobiDB-lite"/>
    </source>
</evidence>
<proteinExistence type="predicted"/>
<evidence type="ECO:0000313" key="2">
    <source>
        <dbReference type="EMBL" id="KAL0106011.1"/>
    </source>
</evidence>
<comment type="caution">
    <text evidence="2">The sequence shown here is derived from an EMBL/GenBank/DDBJ whole genome shotgun (WGS) entry which is preliminary data.</text>
</comment>
<gene>
    <name evidence="2" type="ORF">PUN28_016022</name>
</gene>